<evidence type="ECO:0000256" key="4">
    <source>
        <dbReference type="ARBA" id="ARBA00022630"/>
    </source>
</evidence>
<dbReference type="SUPFAM" id="SSF51730">
    <property type="entry name" value="FAD-linked oxidoreductase"/>
    <property type="match status" value="1"/>
</dbReference>
<dbReference type="EMBL" id="CAEZVD010000004">
    <property type="protein sequence ID" value="CAB4615468.1"/>
    <property type="molecule type" value="Genomic_DNA"/>
</dbReference>
<comment type="similarity">
    <text evidence="3">Belongs to the methylenetetrahydrofolate reductase family.</text>
</comment>
<protein>
    <submittedName>
        <fullName evidence="7">Unannotated protein</fullName>
    </submittedName>
</protein>
<evidence type="ECO:0000313" key="7">
    <source>
        <dbReference type="EMBL" id="CAB4615468.1"/>
    </source>
</evidence>
<proteinExistence type="inferred from homology"/>
<evidence type="ECO:0000256" key="5">
    <source>
        <dbReference type="ARBA" id="ARBA00022827"/>
    </source>
</evidence>
<organism evidence="7">
    <name type="scientific">freshwater metagenome</name>
    <dbReference type="NCBI Taxonomy" id="449393"/>
    <lineage>
        <taxon>unclassified sequences</taxon>
        <taxon>metagenomes</taxon>
        <taxon>ecological metagenomes</taxon>
    </lineage>
</organism>
<dbReference type="AlphaFoldDB" id="A0A6J6I416"/>
<keyword evidence="6" id="KW-0560">Oxidoreductase</keyword>
<dbReference type="GO" id="GO:0004489">
    <property type="term" value="F:methylenetetrahydrofolate reductase [NAD(P)H] activity"/>
    <property type="evidence" value="ECO:0007669"/>
    <property type="project" value="InterPro"/>
</dbReference>
<keyword evidence="5" id="KW-0274">FAD</keyword>
<evidence type="ECO:0000256" key="3">
    <source>
        <dbReference type="ARBA" id="ARBA00006743"/>
    </source>
</evidence>
<reference evidence="7" key="1">
    <citation type="submission" date="2020-05" db="EMBL/GenBank/DDBJ databases">
        <authorList>
            <person name="Chiriac C."/>
            <person name="Salcher M."/>
            <person name="Ghai R."/>
            <person name="Kavagutti S V."/>
        </authorList>
    </citation>
    <scope>NUCLEOTIDE SEQUENCE</scope>
</reference>
<dbReference type="GO" id="GO:0071949">
    <property type="term" value="F:FAD binding"/>
    <property type="evidence" value="ECO:0007669"/>
    <property type="project" value="TreeGrafter"/>
</dbReference>
<gene>
    <name evidence="7" type="ORF">UFOPK1909_00161</name>
</gene>
<dbReference type="GO" id="GO:0035999">
    <property type="term" value="P:tetrahydrofolate interconversion"/>
    <property type="evidence" value="ECO:0007669"/>
    <property type="project" value="UniProtKB-UniPathway"/>
</dbReference>
<dbReference type="GO" id="GO:0009086">
    <property type="term" value="P:methionine biosynthetic process"/>
    <property type="evidence" value="ECO:0007669"/>
    <property type="project" value="TreeGrafter"/>
</dbReference>
<evidence type="ECO:0000256" key="1">
    <source>
        <dbReference type="ARBA" id="ARBA00001974"/>
    </source>
</evidence>
<dbReference type="InterPro" id="IPR029041">
    <property type="entry name" value="FAD-linked_oxidoreductase-like"/>
</dbReference>
<comment type="pathway">
    <text evidence="2">One-carbon metabolism; tetrahydrofolate interconversion.</text>
</comment>
<dbReference type="GO" id="GO:0005829">
    <property type="term" value="C:cytosol"/>
    <property type="evidence" value="ECO:0007669"/>
    <property type="project" value="TreeGrafter"/>
</dbReference>
<sequence>MSETSLIRQSNLNSLDFVAVSEVSAARKSSGEPTLSYEFFPPKDEAGEENLWASFEILMETQPDYVSVTYGAGGSNREKSLAVVDRMAKRVLTIGHLTCVGASEAGTTEIIRRFETAGVGAILALRGDSPKDDPDALTKGDLKTALELVELVNRETALEVGVAAFPEVHPESKDMAHDSAVLKLKESAGASFAVTQLFFSVEAYLALVHSAKNAGVSMPIVPGVMPISNAKQVIRMAELSGAAIPDELLAKFDSAQNDDQARKIGMDYATQLAIDLIAAGAPGIHIFTLNSHTAAIELARGAGLCR</sequence>
<name>A0A6J6I416_9ZZZZ</name>
<comment type="cofactor">
    <cofactor evidence="1">
        <name>FAD</name>
        <dbReference type="ChEBI" id="CHEBI:57692"/>
    </cofactor>
</comment>
<evidence type="ECO:0000256" key="6">
    <source>
        <dbReference type="ARBA" id="ARBA00023002"/>
    </source>
</evidence>
<dbReference type="PANTHER" id="PTHR45754:SF3">
    <property type="entry name" value="METHYLENETETRAHYDROFOLATE REDUCTASE (NADPH)"/>
    <property type="match status" value="1"/>
</dbReference>
<evidence type="ECO:0000256" key="2">
    <source>
        <dbReference type="ARBA" id="ARBA00004777"/>
    </source>
</evidence>
<dbReference type="Gene3D" id="3.20.20.220">
    <property type="match status" value="1"/>
</dbReference>
<dbReference type="PANTHER" id="PTHR45754">
    <property type="entry name" value="METHYLENETETRAHYDROFOLATE REDUCTASE"/>
    <property type="match status" value="1"/>
</dbReference>
<accession>A0A6J6I416</accession>
<dbReference type="CDD" id="cd00537">
    <property type="entry name" value="MTHFR"/>
    <property type="match status" value="1"/>
</dbReference>
<dbReference type="UniPathway" id="UPA00193"/>
<dbReference type="Pfam" id="PF02219">
    <property type="entry name" value="MTHFR"/>
    <property type="match status" value="1"/>
</dbReference>
<dbReference type="InterPro" id="IPR003171">
    <property type="entry name" value="Mehydrof_redctse-like"/>
</dbReference>
<keyword evidence="4" id="KW-0285">Flavoprotein</keyword>